<organism evidence="1 2">
    <name type="scientific">Spiroplasma melliferum KC3</name>
    <dbReference type="NCBI Taxonomy" id="570509"/>
    <lineage>
        <taxon>Bacteria</taxon>
        <taxon>Bacillati</taxon>
        <taxon>Mycoplasmatota</taxon>
        <taxon>Mollicutes</taxon>
        <taxon>Entomoplasmatales</taxon>
        <taxon>Spiroplasmataceae</taxon>
        <taxon>Spiroplasma</taxon>
    </lineage>
</organism>
<name>A0AAI9X1P7_SPIME</name>
<evidence type="ECO:0000313" key="1">
    <source>
        <dbReference type="EMBL" id="KAI93159.1"/>
    </source>
</evidence>
<comment type="caution">
    <text evidence="1">The sequence shown here is derived from an EMBL/GenBank/DDBJ whole genome shotgun (WGS) entry which is preliminary data.</text>
</comment>
<dbReference type="Proteomes" id="UP000004057">
    <property type="component" value="Unassembled WGS sequence"/>
</dbReference>
<protein>
    <submittedName>
        <fullName evidence="1">Uncharacterized protein</fullName>
    </submittedName>
</protein>
<dbReference type="AlphaFoldDB" id="A0AAI9X1P7"/>
<reference evidence="1 2" key="1">
    <citation type="journal article" date="2012" name="J. Proteome Res.">
        <title>Application of Spiroplasma melliferum proteogenomic profiling for the discovery of virulence factors and pathogenicity mechanisms in host-associated spiroplasmas.</title>
        <authorList>
            <person name="Alexeev D."/>
            <person name="Kostrjukova E."/>
            <person name="Aliper A."/>
            <person name="Popenko A."/>
            <person name="Bazaleev N."/>
            <person name="Tyakht A."/>
            <person name="Selezneva O."/>
            <person name="Akopian T."/>
            <person name="Prichodko E."/>
            <person name="Kondratov I."/>
            <person name="Chukin M."/>
            <person name="Demina I."/>
            <person name="Galyamina M."/>
            <person name="Kamashev D."/>
            <person name="Vanyushkina A."/>
            <person name="Ladygina V."/>
            <person name="Levitskii S."/>
            <person name="Lazarev V."/>
            <person name="Govorun V."/>
        </authorList>
    </citation>
    <scope>NUCLEOTIDE SEQUENCE [LARGE SCALE GENOMIC DNA]</scope>
    <source>
        <strain evidence="1 2">KC3</strain>
    </source>
</reference>
<gene>
    <name evidence="1" type="ORF">SPM_002830</name>
</gene>
<dbReference type="RefSeq" id="WP_004028089.1">
    <property type="nucleotide sequence ID" value="NZ_AGBZ02000001.1"/>
</dbReference>
<evidence type="ECO:0000313" key="2">
    <source>
        <dbReference type="Proteomes" id="UP000004057"/>
    </source>
</evidence>
<accession>A0AAI9X1P7</accession>
<sequence length="70" mass="7971">MAQTVIADLSDNKIEEQVENKKSKKVNNSNIQWSSIKSNKTVEEQMEYTLVKDNGKLKGVIQSKNPTNIY</sequence>
<dbReference type="EMBL" id="AGBZ02000001">
    <property type="protein sequence ID" value="KAI93159.1"/>
    <property type="molecule type" value="Genomic_DNA"/>
</dbReference>
<proteinExistence type="predicted"/>